<accession>A0A966DT39</accession>
<evidence type="ECO:0000313" key="2">
    <source>
        <dbReference type="Proteomes" id="UP000638732"/>
    </source>
</evidence>
<dbReference type="AlphaFoldDB" id="A0A966DT39"/>
<reference evidence="1" key="2">
    <citation type="submission" date="2020-10" db="EMBL/GenBank/DDBJ databases">
        <title>Mucilaginibacter sp. nov., isolated from soil.</title>
        <authorList>
            <person name="Jeon C.O."/>
        </authorList>
    </citation>
    <scope>NUCLEOTIDE SEQUENCE</scope>
    <source>
        <strain evidence="1">R11</strain>
    </source>
</reference>
<dbReference type="Proteomes" id="UP000638732">
    <property type="component" value="Unassembled WGS sequence"/>
</dbReference>
<keyword evidence="2" id="KW-1185">Reference proteome</keyword>
<protein>
    <submittedName>
        <fullName evidence="1">YtxH domain-containing protein</fullName>
    </submittedName>
</protein>
<evidence type="ECO:0000313" key="1">
    <source>
        <dbReference type="EMBL" id="NCD68349.1"/>
    </source>
</evidence>
<organism evidence="1 2">
    <name type="scientific">Mucilaginibacter agri</name>
    <dbReference type="NCBI Taxonomy" id="2695265"/>
    <lineage>
        <taxon>Bacteria</taxon>
        <taxon>Pseudomonadati</taxon>
        <taxon>Bacteroidota</taxon>
        <taxon>Sphingobacteriia</taxon>
        <taxon>Sphingobacteriales</taxon>
        <taxon>Sphingobacteriaceae</taxon>
        <taxon>Mucilaginibacter</taxon>
    </lineage>
</organism>
<name>A0A966DT39_9SPHI</name>
<gene>
    <name evidence="1" type="ORF">GSY63_03140</name>
</gene>
<sequence>MNHFKTFILGVATALGVYYITRKRENGRSLLDDLLDDPASVVKAAKDMAVDEAIETIKEKIS</sequence>
<dbReference type="EMBL" id="WWEO01000037">
    <property type="protein sequence ID" value="NCD68349.1"/>
    <property type="molecule type" value="Genomic_DNA"/>
</dbReference>
<dbReference type="RefSeq" id="WP_166584375.1">
    <property type="nucleotide sequence ID" value="NZ_WWEO01000037.1"/>
</dbReference>
<reference evidence="1" key="1">
    <citation type="submission" date="2020-01" db="EMBL/GenBank/DDBJ databases">
        <authorList>
            <person name="Seo Y.L."/>
        </authorList>
    </citation>
    <scope>NUCLEOTIDE SEQUENCE</scope>
    <source>
        <strain evidence="1">R11</strain>
    </source>
</reference>
<comment type="caution">
    <text evidence="1">The sequence shown here is derived from an EMBL/GenBank/DDBJ whole genome shotgun (WGS) entry which is preliminary data.</text>
</comment>
<proteinExistence type="predicted"/>